<dbReference type="InterPro" id="IPR016181">
    <property type="entry name" value="Acyl_CoA_acyltransferase"/>
</dbReference>
<dbReference type="EMBL" id="BAAADJ010000047">
    <property type="protein sequence ID" value="GAA0336610.1"/>
    <property type="molecule type" value="Genomic_DNA"/>
</dbReference>
<dbReference type="SUPFAM" id="SSF55729">
    <property type="entry name" value="Acyl-CoA N-acyltransferases (Nat)"/>
    <property type="match status" value="1"/>
</dbReference>
<dbReference type="Pfam" id="PF13302">
    <property type="entry name" value="Acetyltransf_3"/>
    <property type="match status" value="1"/>
</dbReference>
<dbReference type="Gene3D" id="3.40.630.30">
    <property type="match status" value="1"/>
</dbReference>
<dbReference type="RefSeq" id="WP_343800201.1">
    <property type="nucleotide sequence ID" value="NZ_BAAADJ010000047.1"/>
</dbReference>
<name>A0ABP3G6J7_9BACI</name>
<dbReference type="PANTHER" id="PTHR43792">
    <property type="entry name" value="GNAT FAMILY, PUTATIVE (AFU_ORTHOLOGUE AFUA_3G00765)-RELATED-RELATED"/>
    <property type="match status" value="1"/>
</dbReference>
<dbReference type="Proteomes" id="UP001500782">
    <property type="component" value="Unassembled WGS sequence"/>
</dbReference>
<evidence type="ECO:0000259" key="1">
    <source>
        <dbReference type="PROSITE" id="PS51186"/>
    </source>
</evidence>
<dbReference type="PROSITE" id="PS51186">
    <property type="entry name" value="GNAT"/>
    <property type="match status" value="1"/>
</dbReference>
<sequence length="181" mass="21124">MKIKPILTERLLIRELEAKDLDGLFKIRSNDCIFKLVIWGPVSYLETKKMLEKQIEFQNMIDRKVFVFGVIFKEELIGECFLVVKDNKTDAEIGYYFLPDYWGRGFATETIKSLLAFGFNEFNLHRIIAKVDSENHGSSNALIGAGFRLEGYFKKDSMIKGEWRDSKLYAMLENEWKNLIS</sequence>
<feature type="domain" description="N-acetyltransferase" evidence="1">
    <location>
        <begin position="11"/>
        <end position="170"/>
    </location>
</feature>
<dbReference type="InterPro" id="IPR000182">
    <property type="entry name" value="GNAT_dom"/>
</dbReference>
<evidence type="ECO:0000313" key="3">
    <source>
        <dbReference type="Proteomes" id="UP001500782"/>
    </source>
</evidence>
<organism evidence="2 3">
    <name type="scientific">Bacillus carboniphilus</name>
    <dbReference type="NCBI Taxonomy" id="86663"/>
    <lineage>
        <taxon>Bacteria</taxon>
        <taxon>Bacillati</taxon>
        <taxon>Bacillota</taxon>
        <taxon>Bacilli</taxon>
        <taxon>Bacillales</taxon>
        <taxon>Bacillaceae</taxon>
        <taxon>Bacillus</taxon>
    </lineage>
</organism>
<dbReference type="PANTHER" id="PTHR43792:SF1">
    <property type="entry name" value="N-ACETYLTRANSFERASE DOMAIN-CONTAINING PROTEIN"/>
    <property type="match status" value="1"/>
</dbReference>
<keyword evidence="3" id="KW-1185">Reference proteome</keyword>
<gene>
    <name evidence="2" type="ORF">GCM10008967_28720</name>
</gene>
<dbReference type="InterPro" id="IPR051531">
    <property type="entry name" value="N-acetyltransferase"/>
</dbReference>
<accession>A0ABP3G6J7</accession>
<proteinExistence type="predicted"/>
<evidence type="ECO:0000313" key="2">
    <source>
        <dbReference type="EMBL" id="GAA0336610.1"/>
    </source>
</evidence>
<protein>
    <submittedName>
        <fullName evidence="2">GNAT family protein</fullName>
    </submittedName>
</protein>
<comment type="caution">
    <text evidence="2">The sequence shown here is derived from an EMBL/GenBank/DDBJ whole genome shotgun (WGS) entry which is preliminary data.</text>
</comment>
<reference evidence="3" key="1">
    <citation type="journal article" date="2019" name="Int. J. Syst. Evol. Microbiol.">
        <title>The Global Catalogue of Microorganisms (GCM) 10K type strain sequencing project: providing services to taxonomists for standard genome sequencing and annotation.</title>
        <authorList>
            <consortium name="The Broad Institute Genomics Platform"/>
            <consortium name="The Broad Institute Genome Sequencing Center for Infectious Disease"/>
            <person name="Wu L."/>
            <person name="Ma J."/>
        </authorList>
    </citation>
    <scope>NUCLEOTIDE SEQUENCE [LARGE SCALE GENOMIC DNA]</scope>
    <source>
        <strain evidence="3">JCM 9731</strain>
    </source>
</reference>